<accession>A0A4C1V5S5</accession>
<dbReference type="AlphaFoldDB" id="A0A4C1V5S5"/>
<evidence type="ECO:0000313" key="2">
    <source>
        <dbReference type="Proteomes" id="UP000299102"/>
    </source>
</evidence>
<keyword evidence="2" id="KW-1185">Reference proteome</keyword>
<evidence type="ECO:0000313" key="1">
    <source>
        <dbReference type="EMBL" id="GBP33870.1"/>
    </source>
</evidence>
<dbReference type="EMBL" id="BGZK01000280">
    <property type="protein sequence ID" value="GBP33870.1"/>
    <property type="molecule type" value="Genomic_DNA"/>
</dbReference>
<reference evidence="1 2" key="1">
    <citation type="journal article" date="2019" name="Commun. Biol.">
        <title>The bagworm genome reveals a unique fibroin gene that provides high tensile strength.</title>
        <authorList>
            <person name="Kono N."/>
            <person name="Nakamura H."/>
            <person name="Ohtoshi R."/>
            <person name="Tomita M."/>
            <person name="Numata K."/>
            <person name="Arakawa K."/>
        </authorList>
    </citation>
    <scope>NUCLEOTIDE SEQUENCE [LARGE SCALE GENOMIC DNA]</scope>
</reference>
<dbReference type="Proteomes" id="UP000299102">
    <property type="component" value="Unassembled WGS sequence"/>
</dbReference>
<comment type="caution">
    <text evidence="1">The sequence shown here is derived from an EMBL/GenBank/DDBJ whole genome shotgun (WGS) entry which is preliminary data.</text>
</comment>
<proteinExistence type="predicted"/>
<protein>
    <submittedName>
        <fullName evidence="1">Uncharacterized protein</fullName>
    </submittedName>
</protein>
<organism evidence="1 2">
    <name type="scientific">Eumeta variegata</name>
    <name type="common">Bagworm moth</name>
    <name type="synonym">Eumeta japonica</name>
    <dbReference type="NCBI Taxonomy" id="151549"/>
    <lineage>
        <taxon>Eukaryota</taxon>
        <taxon>Metazoa</taxon>
        <taxon>Ecdysozoa</taxon>
        <taxon>Arthropoda</taxon>
        <taxon>Hexapoda</taxon>
        <taxon>Insecta</taxon>
        <taxon>Pterygota</taxon>
        <taxon>Neoptera</taxon>
        <taxon>Endopterygota</taxon>
        <taxon>Lepidoptera</taxon>
        <taxon>Glossata</taxon>
        <taxon>Ditrysia</taxon>
        <taxon>Tineoidea</taxon>
        <taxon>Psychidae</taxon>
        <taxon>Oiketicinae</taxon>
        <taxon>Eumeta</taxon>
    </lineage>
</organism>
<sequence>MLSQLQRYMHIKFTRCLSYRGNYDDKSKEQIPDIEAYLVPLTEGVAGGPPRRGGRSRLFYLVTDEAISQVAEKGRAARGRPSYALFFKRHWTENTRDPAANNVQWFIVLINYHSMEIIKDPDTSPSNYINAHLPGRLPSRERRALLLGRSGRLLDNLLTNKLCYTTPTLLAGSDSAAAARRVVNLAAATAPALRHTRHNARDDDFRPRGAKGKILRQSRADRRTQRTIIDSCHHTTGDTVVGSARGGARTAAAPGAGGGARQCLCDKSF</sequence>
<name>A0A4C1V5S5_EUMVA</name>
<gene>
    <name evidence="1" type="ORF">EVAR_20981_1</name>
</gene>